<organism evidence="2 3">
    <name type="scientific">Janthinobacterium lividum</name>
    <dbReference type="NCBI Taxonomy" id="29581"/>
    <lineage>
        <taxon>Bacteria</taxon>
        <taxon>Pseudomonadati</taxon>
        <taxon>Pseudomonadota</taxon>
        <taxon>Betaproteobacteria</taxon>
        <taxon>Burkholderiales</taxon>
        <taxon>Oxalobacteraceae</taxon>
        <taxon>Janthinobacterium</taxon>
    </lineage>
</organism>
<accession>A0ABU0XQ16</accession>
<feature type="transmembrane region" description="Helical" evidence="1">
    <location>
        <begin position="20"/>
        <end position="39"/>
    </location>
</feature>
<keyword evidence="1" id="KW-0812">Transmembrane</keyword>
<dbReference type="RefSeq" id="WP_257224801.1">
    <property type="nucleotide sequence ID" value="NZ_JAVFKP010000001.1"/>
</dbReference>
<evidence type="ECO:0000313" key="3">
    <source>
        <dbReference type="Proteomes" id="UP001237592"/>
    </source>
</evidence>
<proteinExistence type="predicted"/>
<evidence type="ECO:0000256" key="1">
    <source>
        <dbReference type="SAM" id="Phobius"/>
    </source>
</evidence>
<keyword evidence="1" id="KW-0472">Membrane</keyword>
<dbReference type="Proteomes" id="UP001237592">
    <property type="component" value="Unassembled WGS sequence"/>
</dbReference>
<keyword evidence="3" id="KW-1185">Reference proteome</keyword>
<gene>
    <name evidence="2" type="ORF">RB624_04070</name>
</gene>
<dbReference type="EMBL" id="JAVFKP010000001">
    <property type="protein sequence ID" value="MDQ4625060.1"/>
    <property type="molecule type" value="Genomic_DNA"/>
</dbReference>
<comment type="caution">
    <text evidence="2">The sequence shown here is derived from an EMBL/GenBank/DDBJ whole genome shotgun (WGS) entry which is preliminary data.</text>
</comment>
<reference evidence="2 3" key="1">
    <citation type="submission" date="2023-08" db="EMBL/GenBank/DDBJ databases">
        <title>Draft genome sequence of Janthinobacterium lividum.</title>
        <authorList>
            <person name="Chun B.H."/>
            <person name="Lee Y."/>
        </authorList>
    </citation>
    <scope>NUCLEOTIDE SEQUENCE [LARGE SCALE GENOMIC DNA]</scope>
    <source>
        <strain evidence="2 3">AMJK</strain>
    </source>
</reference>
<sequence length="40" mass="4015">MTDNDEVPNSERSPGAARVAAALILIYVAATLAGVLAATT</sequence>
<keyword evidence="1" id="KW-1133">Transmembrane helix</keyword>
<protein>
    <submittedName>
        <fullName evidence="2">Uncharacterized protein</fullName>
    </submittedName>
</protein>
<name>A0ABU0XQ16_9BURK</name>
<evidence type="ECO:0000313" key="2">
    <source>
        <dbReference type="EMBL" id="MDQ4625060.1"/>
    </source>
</evidence>